<sequence>MANIGRAFTAAQRVSAVIFIVLTVAYSFTNIPILGVLSLISATLIVVFSLKTGGWVKVARSIGTGLMQVGLLTLILELVRIRVMFLGLATAYWITLAGILLNVGLIILEGDDA</sequence>
<reference evidence="2 3" key="1">
    <citation type="submission" date="2017-04" db="EMBL/GenBank/DDBJ databases">
        <title>Novel microbial lineages endemic to geothermal iron-oxide mats fill important gaps in the evolutionary history of Archaea.</title>
        <authorList>
            <person name="Jay Z.J."/>
            <person name="Beam J.P."/>
            <person name="Dlakic M."/>
            <person name="Rusch D.B."/>
            <person name="Kozubal M.A."/>
            <person name="Inskeep W.P."/>
        </authorList>
    </citation>
    <scope>NUCLEOTIDE SEQUENCE [LARGE SCALE GENOMIC DNA]</scope>
    <source>
        <strain evidence="2">OSP_D</strain>
    </source>
</reference>
<name>A0A2R6A713_9ARCH</name>
<accession>A0A2R6A713</accession>
<proteinExistence type="predicted"/>
<dbReference type="EMBL" id="NEXE01000386">
    <property type="protein sequence ID" value="PSN82127.1"/>
    <property type="molecule type" value="Genomic_DNA"/>
</dbReference>
<organism evidence="2 3">
    <name type="scientific">Candidatus Marsarchaeota G2 archaeon OSP_D</name>
    <dbReference type="NCBI Taxonomy" id="1978157"/>
    <lineage>
        <taxon>Archaea</taxon>
        <taxon>Candidatus Marsarchaeota</taxon>
        <taxon>Candidatus Marsarchaeota group 2</taxon>
    </lineage>
</organism>
<evidence type="ECO:0000313" key="2">
    <source>
        <dbReference type="EMBL" id="PSN82127.1"/>
    </source>
</evidence>
<feature type="transmembrane region" description="Helical" evidence="1">
    <location>
        <begin position="85"/>
        <end position="108"/>
    </location>
</feature>
<dbReference type="AlphaFoldDB" id="A0A2R6A713"/>
<keyword evidence="1" id="KW-0472">Membrane</keyword>
<evidence type="ECO:0000256" key="1">
    <source>
        <dbReference type="SAM" id="Phobius"/>
    </source>
</evidence>
<comment type="caution">
    <text evidence="2">The sequence shown here is derived from an EMBL/GenBank/DDBJ whole genome shotgun (WGS) entry which is preliminary data.</text>
</comment>
<keyword evidence="1" id="KW-0812">Transmembrane</keyword>
<feature type="transmembrane region" description="Helical" evidence="1">
    <location>
        <begin position="7"/>
        <end position="25"/>
    </location>
</feature>
<dbReference type="Proteomes" id="UP000240322">
    <property type="component" value="Unassembled WGS sequence"/>
</dbReference>
<feature type="transmembrane region" description="Helical" evidence="1">
    <location>
        <begin position="62"/>
        <end position="79"/>
    </location>
</feature>
<evidence type="ECO:0000313" key="3">
    <source>
        <dbReference type="Proteomes" id="UP000240322"/>
    </source>
</evidence>
<protein>
    <submittedName>
        <fullName evidence="2">Uncharacterized protein</fullName>
    </submittedName>
</protein>
<keyword evidence="1" id="KW-1133">Transmembrane helix</keyword>
<gene>
    <name evidence="2" type="ORF">B9Q03_14590</name>
</gene>